<dbReference type="RefSeq" id="WP_190890009.1">
    <property type="nucleotide sequence ID" value="NZ_JACWZY010000026.1"/>
</dbReference>
<proteinExistence type="predicted"/>
<accession>A0A926XZK3</accession>
<evidence type="ECO:0000256" key="1">
    <source>
        <dbReference type="SAM" id="Phobius"/>
    </source>
</evidence>
<evidence type="ECO:0000313" key="3">
    <source>
        <dbReference type="Proteomes" id="UP000598820"/>
    </source>
</evidence>
<name>A0A926XZK3_9BACT</name>
<keyword evidence="3" id="KW-1185">Reference proteome</keyword>
<dbReference type="AlphaFoldDB" id="A0A926XZK3"/>
<evidence type="ECO:0000313" key="2">
    <source>
        <dbReference type="EMBL" id="MBD2703894.1"/>
    </source>
</evidence>
<gene>
    <name evidence="2" type="ORF">IC229_24830</name>
</gene>
<dbReference type="Proteomes" id="UP000598820">
    <property type="component" value="Unassembled WGS sequence"/>
</dbReference>
<dbReference type="EMBL" id="JACWZY010000026">
    <property type="protein sequence ID" value="MBD2703894.1"/>
    <property type="molecule type" value="Genomic_DNA"/>
</dbReference>
<keyword evidence="1" id="KW-1133">Transmembrane helix</keyword>
<feature type="transmembrane region" description="Helical" evidence="1">
    <location>
        <begin position="21"/>
        <end position="38"/>
    </location>
</feature>
<protein>
    <submittedName>
        <fullName evidence="2">Uncharacterized protein</fullName>
    </submittedName>
</protein>
<organism evidence="2 3">
    <name type="scientific">Spirosoma profusum</name>
    <dbReference type="NCBI Taxonomy" id="2771354"/>
    <lineage>
        <taxon>Bacteria</taxon>
        <taxon>Pseudomonadati</taxon>
        <taxon>Bacteroidota</taxon>
        <taxon>Cytophagia</taxon>
        <taxon>Cytophagales</taxon>
        <taxon>Cytophagaceae</taxon>
        <taxon>Spirosoma</taxon>
    </lineage>
</organism>
<comment type="caution">
    <text evidence="2">The sequence shown here is derived from an EMBL/GenBank/DDBJ whole genome shotgun (WGS) entry which is preliminary data.</text>
</comment>
<sequence length="61" mass="6725">MLRSIPVWFGMSTDARFNGRACLWCFCLLVLICLSSYLRVQTICYVTISGSDNGNSGSLSP</sequence>
<keyword evidence="1" id="KW-0812">Transmembrane</keyword>
<reference evidence="2" key="1">
    <citation type="submission" date="2020-09" db="EMBL/GenBank/DDBJ databases">
        <authorList>
            <person name="Kim M.K."/>
        </authorList>
    </citation>
    <scope>NUCLEOTIDE SEQUENCE</scope>
    <source>
        <strain evidence="2">BT702</strain>
    </source>
</reference>
<keyword evidence="1" id="KW-0472">Membrane</keyword>